<feature type="domain" description="Chromo" evidence="5">
    <location>
        <begin position="17"/>
        <end position="68"/>
    </location>
</feature>
<dbReference type="SMART" id="SM00300">
    <property type="entry name" value="ChSh"/>
    <property type="match status" value="1"/>
</dbReference>
<proteinExistence type="predicted"/>
<dbReference type="AlphaFoldDB" id="A0A2H3UEW5"/>
<comment type="subcellular location">
    <subcellularLocation>
        <location evidence="1">Nucleus</location>
    </subcellularLocation>
</comment>
<organism evidence="6 7">
    <name type="scientific">Fusarium oxysporum</name>
    <name type="common">Fusarium vascular wilt</name>
    <dbReference type="NCBI Taxonomy" id="5507"/>
    <lineage>
        <taxon>Eukaryota</taxon>
        <taxon>Fungi</taxon>
        <taxon>Dikarya</taxon>
        <taxon>Ascomycota</taxon>
        <taxon>Pezizomycotina</taxon>
        <taxon>Sordariomycetes</taxon>
        <taxon>Hypocreomycetidae</taxon>
        <taxon>Hypocreales</taxon>
        <taxon>Nectriaceae</taxon>
        <taxon>Fusarium</taxon>
        <taxon>Fusarium oxysporum species complex</taxon>
    </lineage>
</organism>
<dbReference type="SMART" id="SM00298">
    <property type="entry name" value="CHROMO"/>
    <property type="match status" value="1"/>
</dbReference>
<gene>
    <name evidence="6" type="ORF">FRV6_16497</name>
</gene>
<sequence length="175" mass="20402">MGKRSDGSGDNPDDKTYIVKMIRGHKVDKAGDLKFLVEWLGYEKRNYWTWEPENNLRISGDQILDEYYATIGGEDQIFKRPGRIPKTKRTRRSTRRRISSISGEQWTPPPGSWEEYIEIDDCQGDNDGNLIVYLAWKSGQITKHGTQVIYEKCPQKMLRYYENHIKIIGKEKDGV</sequence>
<dbReference type="VEuPathDB" id="FungiDB:FOXG_14173"/>
<dbReference type="CDD" id="cd00024">
    <property type="entry name" value="CD_CSD"/>
    <property type="match status" value="1"/>
</dbReference>
<feature type="compositionally biased region" description="Basic residues" evidence="4">
    <location>
        <begin position="86"/>
        <end position="98"/>
    </location>
</feature>
<dbReference type="SUPFAM" id="SSF54160">
    <property type="entry name" value="Chromo domain-like"/>
    <property type="match status" value="2"/>
</dbReference>
<protein>
    <submittedName>
        <fullName evidence="6">Related to chromatin-associated swi6 protein</fullName>
    </submittedName>
</protein>
<evidence type="ECO:0000256" key="3">
    <source>
        <dbReference type="ARBA" id="ARBA00023242"/>
    </source>
</evidence>
<comment type="subunit">
    <text evidence="2">Component of the NuA4 histone acetyltransferase complex.</text>
</comment>
<evidence type="ECO:0000256" key="2">
    <source>
        <dbReference type="ARBA" id="ARBA00011353"/>
    </source>
</evidence>
<evidence type="ECO:0000313" key="6">
    <source>
        <dbReference type="EMBL" id="SCO92369.1"/>
    </source>
</evidence>
<evidence type="ECO:0000256" key="4">
    <source>
        <dbReference type="SAM" id="MobiDB-lite"/>
    </source>
</evidence>
<dbReference type="PROSITE" id="PS50013">
    <property type="entry name" value="CHROMO_2"/>
    <property type="match status" value="1"/>
</dbReference>
<name>A0A2H3UEW5_FUSOX</name>
<dbReference type="GO" id="GO:0005634">
    <property type="term" value="C:nucleus"/>
    <property type="evidence" value="ECO:0007669"/>
    <property type="project" value="UniProtKB-SubCell"/>
</dbReference>
<dbReference type="EMBL" id="FMJY01000011">
    <property type="protein sequence ID" value="SCO92369.1"/>
    <property type="molecule type" value="Genomic_DNA"/>
</dbReference>
<dbReference type="VEuPathDB" id="FungiDB:FOMG_17837"/>
<evidence type="ECO:0000256" key="1">
    <source>
        <dbReference type="ARBA" id="ARBA00004123"/>
    </source>
</evidence>
<dbReference type="Pfam" id="PF00385">
    <property type="entry name" value="Chromo"/>
    <property type="match status" value="1"/>
</dbReference>
<dbReference type="VEuPathDB" id="FungiDB:HZS61_005324"/>
<dbReference type="InterPro" id="IPR016197">
    <property type="entry name" value="Chromo-like_dom_sf"/>
</dbReference>
<dbReference type="Gene3D" id="2.40.50.40">
    <property type="match status" value="2"/>
</dbReference>
<reference evidence="7" key="1">
    <citation type="submission" date="2016-09" db="EMBL/GenBank/DDBJ databases">
        <authorList>
            <person name="Guldener U."/>
        </authorList>
    </citation>
    <scope>NUCLEOTIDE SEQUENCE [LARGE SCALE GENOMIC DNA]</scope>
    <source>
        <strain evidence="7">V64-1</strain>
    </source>
</reference>
<dbReference type="GO" id="GO:0006338">
    <property type="term" value="P:chromatin remodeling"/>
    <property type="evidence" value="ECO:0007669"/>
    <property type="project" value="UniProtKB-ARBA"/>
</dbReference>
<dbReference type="Pfam" id="PF01393">
    <property type="entry name" value="Chromo_shadow"/>
    <property type="match status" value="1"/>
</dbReference>
<evidence type="ECO:0000259" key="5">
    <source>
        <dbReference type="PROSITE" id="PS50013"/>
    </source>
</evidence>
<dbReference type="OrthoDB" id="433924at2759"/>
<dbReference type="VEuPathDB" id="FungiDB:FOIG_01996"/>
<dbReference type="InterPro" id="IPR000953">
    <property type="entry name" value="Chromo/chromo_shadow_dom"/>
</dbReference>
<dbReference type="Proteomes" id="UP000219369">
    <property type="component" value="Unassembled WGS sequence"/>
</dbReference>
<dbReference type="InterPro" id="IPR023780">
    <property type="entry name" value="Chromo_domain"/>
</dbReference>
<keyword evidence="3" id="KW-0539">Nucleus</keyword>
<dbReference type="VEuPathDB" id="FungiDB:FOZG_16957"/>
<accession>A0A2H3UEW5</accession>
<evidence type="ECO:0000313" key="7">
    <source>
        <dbReference type="Proteomes" id="UP000219369"/>
    </source>
</evidence>
<dbReference type="VEuPathDB" id="FungiDB:FOC1_g10014996"/>
<dbReference type="InterPro" id="IPR008251">
    <property type="entry name" value="Chromo_shadow_dom"/>
</dbReference>
<feature type="region of interest" description="Disordered" evidence="4">
    <location>
        <begin position="86"/>
        <end position="107"/>
    </location>
</feature>